<dbReference type="RefSeq" id="WP_142551557.1">
    <property type="nucleotide sequence ID" value="NZ_VIFX01000007.1"/>
</dbReference>
<feature type="region of interest" description="Disordered" evidence="1">
    <location>
        <begin position="12"/>
        <end position="48"/>
    </location>
</feature>
<evidence type="ECO:0000313" key="3">
    <source>
        <dbReference type="EMBL" id="TQR87315.1"/>
    </source>
</evidence>
<feature type="domain" description="DUF4185" evidence="2">
    <location>
        <begin position="207"/>
        <end position="561"/>
    </location>
</feature>
<keyword evidence="4" id="KW-1185">Reference proteome</keyword>
<feature type="compositionally biased region" description="Basic and acidic residues" evidence="1">
    <location>
        <begin position="24"/>
        <end position="33"/>
    </location>
</feature>
<evidence type="ECO:0000313" key="4">
    <source>
        <dbReference type="Proteomes" id="UP000315759"/>
    </source>
</evidence>
<gene>
    <name evidence="3" type="ORF">D8S82_08035</name>
</gene>
<evidence type="ECO:0000256" key="1">
    <source>
        <dbReference type="SAM" id="MobiDB-lite"/>
    </source>
</evidence>
<feature type="non-terminal residue" evidence="3">
    <location>
        <position position="1"/>
    </location>
</feature>
<organism evidence="3 4">
    <name type="scientific">Mycolicibacterium hodleri</name>
    <dbReference type="NCBI Taxonomy" id="49897"/>
    <lineage>
        <taxon>Bacteria</taxon>
        <taxon>Bacillati</taxon>
        <taxon>Actinomycetota</taxon>
        <taxon>Actinomycetes</taxon>
        <taxon>Mycobacteriales</taxon>
        <taxon>Mycobacteriaceae</taxon>
        <taxon>Mycolicibacterium</taxon>
    </lineage>
</organism>
<proteinExistence type="predicted"/>
<evidence type="ECO:0000259" key="2">
    <source>
        <dbReference type="Pfam" id="PF13810"/>
    </source>
</evidence>
<dbReference type="Pfam" id="PF13810">
    <property type="entry name" value="DUF4185"/>
    <property type="match status" value="1"/>
</dbReference>
<dbReference type="AlphaFoldDB" id="A0A544W514"/>
<name>A0A544W514_9MYCO</name>
<sequence>FGSDVLPVSAFAVSTPAPTATDTSKADTGKTSEPKTVTPTAAKQDVDGPAPKIASLAVVSAAAKSASDAQVTLVTVTPEAPARQAPPNPLAVVSGVVSSVVNWMLTPFMGAGSPTPAEPPLAWSLLAFARREFDHFVNAVTGRATQTPAVAVDATSVSLAAATAAFAQAAAVNVPGFPLPGAQLSPSTQFVQWVTGNYQTGNPLIADTLKRFGINGTDVGVMWDNGMVDDPTTPYNEHQILMAFGDTFSGANMTGNWRFNVLLRSADTDLSDGMTIPNGEWFNGNMFGGTPLSSPTTARQIIHPSGLPAGVTLIPTAGISIPTPGTQFGVTQYVNFMSVSKWGAAGTWSTNYSAIAYSTDNGENWTVAPTSVRYNSPVGGNDKFQQGAFVRPGDGYVYNYGTPNGRQGAAYVSRVAEKDILDTSKYEYYSKGKAGGWFGIGATPAGWYKNQPAKATAAFGQDTGACGVGKPGNQVSEMSVQYNKQLNKYVVLHGDQFNNIVMRTSDTPQGTWSSAKVLMAQQPGGIYAPMMHPWSSSTMGTGTDLYWNLSLWSEYNVMLMKTDLTKV</sequence>
<dbReference type="Proteomes" id="UP000315759">
    <property type="component" value="Unassembled WGS sequence"/>
</dbReference>
<comment type="caution">
    <text evidence="3">The sequence shown here is derived from an EMBL/GenBank/DDBJ whole genome shotgun (WGS) entry which is preliminary data.</text>
</comment>
<dbReference type="EMBL" id="VIFX01000007">
    <property type="protein sequence ID" value="TQR87315.1"/>
    <property type="molecule type" value="Genomic_DNA"/>
</dbReference>
<dbReference type="InterPro" id="IPR025442">
    <property type="entry name" value="DUF4185"/>
</dbReference>
<reference evidence="3 4" key="1">
    <citation type="submission" date="2018-10" db="EMBL/GenBank/DDBJ databases">
        <title>Draft genome of Mycobacterium hodleri strain B.</title>
        <authorList>
            <person name="Amande T.J."/>
            <person name="Mcgenity T.J."/>
        </authorList>
    </citation>
    <scope>NUCLEOTIDE SEQUENCE [LARGE SCALE GENOMIC DNA]</scope>
    <source>
        <strain evidence="3 4">B</strain>
    </source>
</reference>
<protein>
    <submittedName>
        <fullName evidence="3">DUF4185 domain-containing protein</fullName>
    </submittedName>
</protein>
<accession>A0A544W514</accession>